<sequence>MEPELSDQQLQILLEKYLQGACTEAEQHALEQWYNSFESCLPGAEQPVLPEMARLYGGIVQQLKEEQVWQEAPVVQQRGVRRIWWRAAAAVLVLAVAGTLGFLLQRPAKLLEVRTPVAAHTKVTLPDGTQVWLNVSSRLQYPADMKTGHREVYLQGEGYFDVVKNEQHPFIIHTSDISVEVLGTSFNLKAYADDQTLETTLLKGKVAVSLNSSPAKRVLLAPEEKLTLTRKTTEAGVAAGQQDWGAFVAEVASMQQQAVEETTWRQNRLEFRDKPFNELARIMERWFGKTIIVQDTSLNNNRFKGTFRREDITQALKALQITADFKYEIKRDTVFIHN</sequence>
<dbReference type="InterPro" id="IPR032508">
    <property type="entry name" value="FecR_C"/>
</dbReference>
<dbReference type="PIRSF" id="PIRSF018266">
    <property type="entry name" value="FecR"/>
    <property type="match status" value="1"/>
</dbReference>
<proteinExistence type="predicted"/>
<evidence type="ECO:0000313" key="5">
    <source>
        <dbReference type="Proteomes" id="UP001549749"/>
    </source>
</evidence>
<dbReference type="Gene3D" id="3.55.50.30">
    <property type="match status" value="1"/>
</dbReference>
<dbReference type="Proteomes" id="UP001549749">
    <property type="component" value="Unassembled WGS sequence"/>
</dbReference>
<dbReference type="Pfam" id="PF04773">
    <property type="entry name" value="FecR"/>
    <property type="match status" value="1"/>
</dbReference>
<keyword evidence="1" id="KW-1133">Transmembrane helix</keyword>
<protein>
    <submittedName>
        <fullName evidence="4">FecR domain-containing protein</fullName>
    </submittedName>
</protein>
<feature type="domain" description="FecR protein" evidence="2">
    <location>
        <begin position="113"/>
        <end position="206"/>
    </location>
</feature>
<dbReference type="PANTHER" id="PTHR30273:SF2">
    <property type="entry name" value="PROTEIN FECR"/>
    <property type="match status" value="1"/>
</dbReference>
<reference evidence="4 5" key="1">
    <citation type="submission" date="2024-06" db="EMBL/GenBank/DDBJ databases">
        <title>Chitinophaga defluvii sp. nov., isolated from municipal sewage.</title>
        <authorList>
            <person name="Zhang L."/>
        </authorList>
    </citation>
    <scope>NUCLEOTIDE SEQUENCE [LARGE SCALE GENOMIC DNA]</scope>
    <source>
        <strain evidence="4 5">H8</strain>
    </source>
</reference>
<feature type="domain" description="Protein FecR C-terminal" evidence="3">
    <location>
        <begin position="269"/>
        <end position="336"/>
    </location>
</feature>
<name>A0ABV2T837_9BACT</name>
<dbReference type="Gene3D" id="2.60.120.1440">
    <property type="match status" value="1"/>
</dbReference>
<dbReference type="Pfam" id="PF16344">
    <property type="entry name" value="FecR_C"/>
    <property type="match status" value="1"/>
</dbReference>
<evidence type="ECO:0000313" key="4">
    <source>
        <dbReference type="EMBL" id="MET6999225.1"/>
    </source>
</evidence>
<dbReference type="InterPro" id="IPR006860">
    <property type="entry name" value="FecR"/>
</dbReference>
<accession>A0ABV2T837</accession>
<dbReference type="InterPro" id="IPR012373">
    <property type="entry name" value="Ferrdict_sens_TM"/>
</dbReference>
<evidence type="ECO:0000259" key="2">
    <source>
        <dbReference type="Pfam" id="PF04773"/>
    </source>
</evidence>
<dbReference type="EMBL" id="JBEXAC010000002">
    <property type="protein sequence ID" value="MET6999225.1"/>
    <property type="molecule type" value="Genomic_DNA"/>
</dbReference>
<feature type="transmembrane region" description="Helical" evidence="1">
    <location>
        <begin position="83"/>
        <end position="104"/>
    </location>
</feature>
<keyword evidence="1" id="KW-0812">Transmembrane</keyword>
<keyword evidence="1" id="KW-0472">Membrane</keyword>
<dbReference type="RefSeq" id="WP_354661793.1">
    <property type="nucleotide sequence ID" value="NZ_JBEXAC010000002.1"/>
</dbReference>
<comment type="caution">
    <text evidence="4">The sequence shown here is derived from an EMBL/GenBank/DDBJ whole genome shotgun (WGS) entry which is preliminary data.</text>
</comment>
<evidence type="ECO:0000259" key="3">
    <source>
        <dbReference type="Pfam" id="PF16344"/>
    </source>
</evidence>
<organism evidence="4 5">
    <name type="scientific">Chitinophaga defluvii</name>
    <dbReference type="NCBI Taxonomy" id="3163343"/>
    <lineage>
        <taxon>Bacteria</taxon>
        <taxon>Pseudomonadati</taxon>
        <taxon>Bacteroidota</taxon>
        <taxon>Chitinophagia</taxon>
        <taxon>Chitinophagales</taxon>
        <taxon>Chitinophagaceae</taxon>
        <taxon>Chitinophaga</taxon>
    </lineage>
</organism>
<keyword evidence="5" id="KW-1185">Reference proteome</keyword>
<gene>
    <name evidence="4" type="ORF">ABR189_17690</name>
</gene>
<evidence type="ECO:0000256" key="1">
    <source>
        <dbReference type="SAM" id="Phobius"/>
    </source>
</evidence>
<dbReference type="PANTHER" id="PTHR30273">
    <property type="entry name" value="PERIPLASMIC SIGNAL SENSOR AND SIGMA FACTOR ACTIVATOR FECR-RELATED"/>
    <property type="match status" value="1"/>
</dbReference>